<dbReference type="EMBL" id="KM236246">
    <property type="protein sequence ID" value="AIW03604.1"/>
    <property type="molecule type" value="Genomic_DNA"/>
</dbReference>
<feature type="transmembrane region" description="Helical" evidence="1">
    <location>
        <begin position="62"/>
        <end position="95"/>
    </location>
</feature>
<evidence type="ECO:0000313" key="3">
    <source>
        <dbReference type="Proteomes" id="UP000030207"/>
    </source>
</evidence>
<feature type="transmembrane region" description="Helical" evidence="1">
    <location>
        <begin position="12"/>
        <end position="42"/>
    </location>
</feature>
<dbReference type="OrthoDB" id="34141at10239"/>
<proteinExistence type="predicted"/>
<reference evidence="2 3" key="1">
    <citation type="submission" date="2014-07" db="EMBL/GenBank/DDBJ databases">
        <title>Complete Genome of Bacillus megaterium Myophage Moonbeam.</title>
        <authorList>
            <person name="Cadungog J.N."/>
            <person name="Khatemi B.E."/>
            <person name="Hernandez A.C."/>
            <person name="Everett G.F.K."/>
        </authorList>
    </citation>
    <scope>NUCLEOTIDE SEQUENCE [LARGE SCALE GENOMIC DNA]</scope>
</reference>
<dbReference type="Proteomes" id="UP000030207">
    <property type="component" value="Segment"/>
</dbReference>
<evidence type="ECO:0000313" key="2">
    <source>
        <dbReference type="EMBL" id="AIW03604.1"/>
    </source>
</evidence>
<evidence type="ECO:0000256" key="1">
    <source>
        <dbReference type="SAM" id="Phobius"/>
    </source>
</evidence>
<dbReference type="RefSeq" id="YP_009151769.1">
    <property type="nucleotide sequence ID" value="NC_027374.1"/>
</dbReference>
<organism evidence="2 3">
    <name type="scientific">Bacillus phage Moonbeam</name>
    <dbReference type="NCBI Taxonomy" id="1540091"/>
    <lineage>
        <taxon>Viruses</taxon>
        <taxon>Duplodnaviria</taxon>
        <taxon>Heunggongvirae</taxon>
        <taxon>Uroviricota</taxon>
        <taxon>Caudoviricetes</taxon>
        <taxon>Herelleviridae</taxon>
        <taxon>Bastillevirinae</taxon>
        <taxon>Moonbeamvirus</taxon>
        <taxon>Moonbeamvirus moonbeam</taxon>
    </lineage>
</organism>
<dbReference type="GeneID" id="24608181"/>
<name>A0A0A0RPQ6_9CAUD</name>
<keyword evidence="3" id="KW-1185">Reference proteome</keyword>
<keyword evidence="1" id="KW-1133">Transmembrane helix</keyword>
<accession>A0A0A0RPQ6</accession>
<dbReference type="KEGG" id="vg:24608181"/>
<keyword evidence="1" id="KW-0812">Transmembrane</keyword>
<keyword evidence="1" id="KW-0472">Membrane</keyword>
<protein>
    <submittedName>
        <fullName evidence="2">Uncharacterized protein</fullName>
    </submittedName>
</protein>
<gene>
    <name evidence="2" type="ORF">CPT_Moonbeam206</name>
</gene>
<sequence>MNAEDKRILMKIVGSIAGMFIMGYLFGFLGVIISLVAIYFVFKNDNGKQVGEDPESEAKAAFIWFCVMLVLGIVLAYLFGIIGVIIGLGLIAGAIYNIMFG</sequence>